<protein>
    <submittedName>
        <fullName evidence="1">ABC transporter substrate-binding protein</fullName>
    </submittedName>
</protein>
<dbReference type="Proteomes" id="UP001183420">
    <property type="component" value="Unassembled WGS sequence"/>
</dbReference>
<dbReference type="PANTHER" id="PTHR43649">
    <property type="entry name" value="ARABINOSE-BINDING PROTEIN-RELATED"/>
    <property type="match status" value="1"/>
</dbReference>
<comment type="caution">
    <text evidence="1">The sequence shown here is derived from an EMBL/GenBank/DDBJ whole genome shotgun (WGS) entry which is preliminary data.</text>
</comment>
<dbReference type="PANTHER" id="PTHR43649:SF12">
    <property type="entry name" value="DIACETYLCHITOBIOSE BINDING PROTEIN DASA"/>
    <property type="match status" value="1"/>
</dbReference>
<sequence>MRRRRRPRPPSRADRPRSVVIAGALAMASSLLLQGCAGGEDPGAGGRIELTFLNQSRGQEAVLTQLAERYSTETGIRVTVETPGPSDYLTKLMAMAQSDSMPDVYSAFNATNMAPFYRAGWALDLSSELEGEWGENFAPAVIEMSTFPEGNNLDVPAGVYTAHWEIQSYGFLVDPATTGIDPAAPPATTDAFIDALAASGGGNFSVASSLTPQLVQSYASNWLTDEEIAATFEGEASWESDGWRNAFQLLVDLSDAGVISNGSLPGGLGDNPTVETAFFNTHEVGAIFDASPGVSVGLRSAPDYDDYISLPVPAATNGTLEPRALGLGGKGAVINPRGDHVDEALAFVRWLTEPEQQRVFAEDARILPTNPELLAGELPRQLAGYASATDTMQVLPTTPSTDVYTAIVRDTQSLVLGELTVDEVLADLQATQERVS</sequence>
<proteinExistence type="predicted"/>
<reference evidence="2" key="1">
    <citation type="submission" date="2023-07" db="EMBL/GenBank/DDBJ databases">
        <title>30 novel species of actinomycetes from the DSMZ collection.</title>
        <authorList>
            <person name="Nouioui I."/>
        </authorList>
    </citation>
    <scope>NUCLEOTIDE SEQUENCE [LARGE SCALE GENOMIC DNA]</scope>
    <source>
        <strain evidence="2">DSM 44918</strain>
    </source>
</reference>
<dbReference type="SUPFAM" id="SSF53850">
    <property type="entry name" value="Periplasmic binding protein-like II"/>
    <property type="match status" value="1"/>
</dbReference>
<keyword evidence="2" id="KW-1185">Reference proteome</keyword>
<evidence type="ECO:0000313" key="2">
    <source>
        <dbReference type="Proteomes" id="UP001183420"/>
    </source>
</evidence>
<accession>A0ABU2LKS6</accession>
<gene>
    <name evidence="1" type="ORF">RNC47_05750</name>
</gene>
<dbReference type="EMBL" id="JAVREM010000003">
    <property type="protein sequence ID" value="MDT0317847.1"/>
    <property type="molecule type" value="Genomic_DNA"/>
</dbReference>
<dbReference type="RefSeq" id="WP_311596057.1">
    <property type="nucleotide sequence ID" value="NZ_JAVREM010000003.1"/>
</dbReference>
<dbReference type="Pfam" id="PF01547">
    <property type="entry name" value="SBP_bac_1"/>
    <property type="match status" value="1"/>
</dbReference>
<name>A0ABU2LKS6_9ACTN</name>
<organism evidence="1 2">
    <name type="scientific">Streptomyces millisiae</name>
    <dbReference type="NCBI Taxonomy" id="3075542"/>
    <lineage>
        <taxon>Bacteria</taxon>
        <taxon>Bacillati</taxon>
        <taxon>Actinomycetota</taxon>
        <taxon>Actinomycetes</taxon>
        <taxon>Kitasatosporales</taxon>
        <taxon>Streptomycetaceae</taxon>
        <taxon>Streptomyces</taxon>
    </lineage>
</organism>
<dbReference type="Gene3D" id="3.40.190.10">
    <property type="entry name" value="Periplasmic binding protein-like II"/>
    <property type="match status" value="1"/>
</dbReference>
<dbReference type="InterPro" id="IPR050490">
    <property type="entry name" value="Bact_solute-bd_prot1"/>
</dbReference>
<evidence type="ECO:0000313" key="1">
    <source>
        <dbReference type="EMBL" id="MDT0317847.1"/>
    </source>
</evidence>
<dbReference type="InterPro" id="IPR006059">
    <property type="entry name" value="SBP"/>
</dbReference>